<dbReference type="EMBL" id="LGRB01000014">
    <property type="protein sequence ID" value="OCT47026.1"/>
    <property type="molecule type" value="Genomic_DNA"/>
</dbReference>
<sequence length="71" mass="8115">METFPDEVDPVCGPAVLLFRVLESRRIGPAERVNWLWTVLTEYQDLKDFARNSGQLDVVYSETGRDRDGKG</sequence>
<dbReference type="Proteomes" id="UP000094526">
    <property type="component" value="Unassembled WGS sequence"/>
</dbReference>
<dbReference type="AlphaFoldDB" id="A0A1C1CEZ1"/>
<gene>
    <name evidence="1" type="ORF">CLCR_02685</name>
</gene>
<organism evidence="1 2">
    <name type="scientific">Cladophialophora carrionii</name>
    <dbReference type="NCBI Taxonomy" id="86049"/>
    <lineage>
        <taxon>Eukaryota</taxon>
        <taxon>Fungi</taxon>
        <taxon>Dikarya</taxon>
        <taxon>Ascomycota</taxon>
        <taxon>Pezizomycotina</taxon>
        <taxon>Eurotiomycetes</taxon>
        <taxon>Chaetothyriomycetidae</taxon>
        <taxon>Chaetothyriales</taxon>
        <taxon>Herpotrichiellaceae</taxon>
        <taxon>Cladophialophora</taxon>
    </lineage>
</organism>
<reference evidence="2" key="1">
    <citation type="submission" date="2015-07" db="EMBL/GenBank/DDBJ databases">
        <authorList>
            <person name="Teixeira M.M."/>
            <person name="Souza R.C."/>
            <person name="Almeida L.G."/>
            <person name="Vicente V.A."/>
            <person name="de Hoog S."/>
            <person name="Bocca A.L."/>
            <person name="de Almeida S.R."/>
            <person name="Vasconcelos A.T."/>
            <person name="Felipe M.S."/>
        </authorList>
    </citation>
    <scope>NUCLEOTIDE SEQUENCE [LARGE SCALE GENOMIC DNA]</scope>
    <source>
        <strain evidence="2">KSF</strain>
    </source>
</reference>
<keyword evidence="2" id="KW-1185">Reference proteome</keyword>
<name>A0A1C1CEZ1_9EURO</name>
<comment type="caution">
    <text evidence="1">The sequence shown here is derived from an EMBL/GenBank/DDBJ whole genome shotgun (WGS) entry which is preliminary data.</text>
</comment>
<evidence type="ECO:0000313" key="2">
    <source>
        <dbReference type="Proteomes" id="UP000094526"/>
    </source>
</evidence>
<protein>
    <submittedName>
        <fullName evidence="1">Uncharacterized protein</fullName>
    </submittedName>
</protein>
<proteinExistence type="predicted"/>
<dbReference type="OrthoDB" id="1099063at2759"/>
<evidence type="ECO:0000313" key="1">
    <source>
        <dbReference type="EMBL" id="OCT47026.1"/>
    </source>
</evidence>
<dbReference type="VEuPathDB" id="FungiDB:CLCR_02685"/>
<accession>A0A1C1CEZ1</accession>